<dbReference type="Proteomes" id="UP000261011">
    <property type="component" value="Unassembled WGS sequence"/>
</dbReference>
<accession>A0A3E2TIJ0</accession>
<dbReference type="Pfam" id="PF05164">
    <property type="entry name" value="ZapA"/>
    <property type="match status" value="1"/>
</dbReference>
<proteinExistence type="predicted"/>
<dbReference type="InterPro" id="IPR036192">
    <property type="entry name" value="Cell_div_ZapA-like_sf"/>
</dbReference>
<evidence type="ECO:0000256" key="1">
    <source>
        <dbReference type="SAM" id="MobiDB-lite"/>
    </source>
</evidence>
<dbReference type="AlphaFoldDB" id="A0A3E2TIJ0"/>
<keyword evidence="2" id="KW-0131">Cell cycle</keyword>
<evidence type="ECO:0000313" key="3">
    <source>
        <dbReference type="Proteomes" id="UP000261011"/>
    </source>
</evidence>
<dbReference type="Gene3D" id="6.10.250.790">
    <property type="match status" value="1"/>
</dbReference>
<dbReference type="InterPro" id="IPR053712">
    <property type="entry name" value="Bac_CellDiv_Activator"/>
</dbReference>
<dbReference type="GO" id="GO:0051301">
    <property type="term" value="P:cell division"/>
    <property type="evidence" value="ECO:0007669"/>
    <property type="project" value="UniProtKB-KW"/>
</dbReference>
<sequence length="164" mass="18849">MVTEKKVQVEINGISYTLITDESEEHIREIASYVGKKINEAKADNLSYDKELVLTSLNIANDLFNVGNKYKRLKEDSAEAVEKFPSLVENYKKAIDHNDQLIERVNQLSQQNESLENKKNDLEKQIKSNEESDKLIEKLRNEAKRLQQEAASLKAENEQLKGKL</sequence>
<dbReference type="InterPro" id="IPR007838">
    <property type="entry name" value="Cell_div_ZapA-like"/>
</dbReference>
<gene>
    <name evidence="2" type="primary">zapA</name>
    <name evidence="2" type="ORF">DXA39_05455</name>
</gene>
<reference evidence="2 3" key="1">
    <citation type="submission" date="2018-08" db="EMBL/GenBank/DDBJ databases">
        <title>A genome reference for cultivated species of the human gut microbiota.</title>
        <authorList>
            <person name="Zou Y."/>
            <person name="Xue W."/>
            <person name="Luo G."/>
        </authorList>
    </citation>
    <scope>NUCLEOTIDE SEQUENCE [LARGE SCALE GENOMIC DNA]</scope>
    <source>
        <strain evidence="2 3">OF01-3</strain>
    </source>
</reference>
<organism evidence="2 3">
    <name type="scientific">Anaerococcus nagyae</name>
    <dbReference type="NCBI Taxonomy" id="1755241"/>
    <lineage>
        <taxon>Bacteria</taxon>
        <taxon>Bacillati</taxon>
        <taxon>Bacillota</taxon>
        <taxon>Tissierellia</taxon>
        <taxon>Tissierellales</taxon>
        <taxon>Peptoniphilaceae</taxon>
        <taxon>Anaerococcus</taxon>
    </lineage>
</organism>
<keyword evidence="3" id="KW-1185">Reference proteome</keyword>
<dbReference type="SUPFAM" id="SSF102829">
    <property type="entry name" value="Cell division protein ZapA-like"/>
    <property type="match status" value="1"/>
</dbReference>
<keyword evidence="2" id="KW-0132">Cell division</keyword>
<comment type="caution">
    <text evidence="2">The sequence shown here is derived from an EMBL/GenBank/DDBJ whole genome shotgun (WGS) entry which is preliminary data.</text>
</comment>
<dbReference type="OrthoDB" id="1711036at2"/>
<name>A0A3E2TIJ0_9FIRM</name>
<feature type="region of interest" description="Disordered" evidence="1">
    <location>
        <begin position="112"/>
        <end position="133"/>
    </location>
</feature>
<evidence type="ECO:0000313" key="2">
    <source>
        <dbReference type="EMBL" id="RGB75773.1"/>
    </source>
</evidence>
<protein>
    <submittedName>
        <fullName evidence="2">Cell division protein ZapA</fullName>
    </submittedName>
</protein>
<dbReference type="EMBL" id="QVEU01000004">
    <property type="protein sequence ID" value="RGB75773.1"/>
    <property type="molecule type" value="Genomic_DNA"/>
</dbReference>
<feature type="compositionally biased region" description="Basic and acidic residues" evidence="1">
    <location>
        <begin position="115"/>
        <end position="133"/>
    </location>
</feature>